<name>A0A0F7LAP3_9VIRU</name>
<dbReference type="EMBL" id="KR029606">
    <property type="protein sequence ID" value="AKH48618.1"/>
    <property type="molecule type" value="Genomic_DNA"/>
</dbReference>
<dbReference type="Pfam" id="PF13759">
    <property type="entry name" value="2OG-FeII_Oxy_5"/>
    <property type="match status" value="1"/>
</dbReference>
<dbReference type="InterPro" id="IPR012668">
    <property type="entry name" value="CHP02466"/>
</dbReference>
<evidence type="ECO:0008006" key="2">
    <source>
        <dbReference type="Google" id="ProtNLM"/>
    </source>
</evidence>
<reference evidence="1" key="1">
    <citation type="journal article" date="2015" name="Front. Microbiol.">
        <title>Combining genomic sequencing methods to explore viral diversity and reveal potential virus-host interactions.</title>
        <authorList>
            <person name="Chow C.E."/>
            <person name="Winget D.M."/>
            <person name="White R.A.III."/>
            <person name="Hallam S.J."/>
            <person name="Suttle C.A."/>
        </authorList>
    </citation>
    <scope>NUCLEOTIDE SEQUENCE</scope>
    <source>
        <strain evidence="1">Oxic1_11</strain>
    </source>
</reference>
<dbReference type="Gene3D" id="2.60.120.620">
    <property type="entry name" value="q2cbj1_9rhob like domain"/>
    <property type="match status" value="1"/>
</dbReference>
<organism evidence="1">
    <name type="scientific">uncultured marine virus</name>
    <dbReference type="NCBI Taxonomy" id="186617"/>
    <lineage>
        <taxon>Viruses</taxon>
        <taxon>environmental samples</taxon>
    </lineage>
</organism>
<proteinExistence type="predicted"/>
<evidence type="ECO:0000313" key="1">
    <source>
        <dbReference type="EMBL" id="AKH48618.1"/>
    </source>
</evidence>
<reference evidence="1" key="2">
    <citation type="submission" date="2015-03" db="EMBL/GenBank/DDBJ databases">
        <authorList>
            <person name="Chow C.-E.T."/>
            <person name="Winget D.M."/>
            <person name="White R.A.III."/>
            <person name="Hallam S.J."/>
            <person name="Suttle C.A."/>
        </authorList>
    </citation>
    <scope>NUCLEOTIDE SEQUENCE</scope>
    <source>
        <strain evidence="1">Oxic1_11</strain>
    </source>
</reference>
<sequence>MYINNYFNTTIWSEERPEFVKSLTKASNKYIKSAKNIPTAKAHIKKYGDFGGTYQSTQLTNDNDFLDFRNYIGQKSWEYLDHQGFDMSQYETMFTDFWVQEFSKKGGGNQSAHVHWNQHVSGFYFLKSSDKTSYPIFHEPRAGARATKLKMKLNQKKLWGGTELIHFKPKPGTLIIFPGFLEHEFAVDHGIEPFRFIHWNIQAIPKEMIKDV</sequence>
<protein>
    <recommendedName>
        <fullName evidence="2">2OG-Fe(II) oxygenase</fullName>
    </recommendedName>
</protein>
<accession>A0A0F7LAP3</accession>